<keyword evidence="1" id="KW-1133">Transmembrane helix</keyword>
<organism evidence="2 3">
    <name type="scientific">Nostoc flagelliforme CCNUN1</name>
    <dbReference type="NCBI Taxonomy" id="2038116"/>
    <lineage>
        <taxon>Bacteria</taxon>
        <taxon>Bacillati</taxon>
        <taxon>Cyanobacteriota</taxon>
        <taxon>Cyanophyceae</taxon>
        <taxon>Nostocales</taxon>
        <taxon>Nostocaceae</taxon>
        <taxon>Nostoc</taxon>
    </lineage>
</organism>
<reference evidence="2 3" key="1">
    <citation type="submission" date="2017-11" db="EMBL/GenBank/DDBJ databases">
        <title>Complete genome of a free-living desiccation-tolerant cyanobacterium and its photosynthetic adaptation to extreme terrestrial habitat.</title>
        <authorList>
            <person name="Shang J."/>
        </authorList>
    </citation>
    <scope>NUCLEOTIDE SEQUENCE [LARGE SCALE GENOMIC DNA]</scope>
    <source>
        <strain evidence="2 3">CCNUN1</strain>
        <plasmid evidence="3">pnfsy06</plasmid>
    </source>
</reference>
<dbReference type="KEGG" id="nfl:COO91_09789"/>
<proteinExistence type="predicted"/>
<dbReference type="EMBL" id="CP024791">
    <property type="protein sequence ID" value="AUB43608.1"/>
    <property type="molecule type" value="Genomic_DNA"/>
</dbReference>
<evidence type="ECO:0000313" key="2">
    <source>
        <dbReference type="EMBL" id="AUB43608.1"/>
    </source>
</evidence>
<dbReference type="Proteomes" id="UP000232003">
    <property type="component" value="Plasmid pNFSY06"/>
</dbReference>
<gene>
    <name evidence="2" type="ORF">COO91_09789</name>
</gene>
<keyword evidence="1" id="KW-0812">Transmembrane</keyword>
<evidence type="ECO:0000313" key="3">
    <source>
        <dbReference type="Proteomes" id="UP000232003"/>
    </source>
</evidence>
<protein>
    <submittedName>
        <fullName evidence="2">Uncharacterized protein</fullName>
    </submittedName>
</protein>
<keyword evidence="1" id="KW-0472">Membrane</keyword>
<feature type="transmembrane region" description="Helical" evidence="1">
    <location>
        <begin position="6"/>
        <end position="27"/>
    </location>
</feature>
<name>A0A2K8T7D0_9NOSO</name>
<accession>A0A2K8T7D0</accession>
<evidence type="ECO:0000256" key="1">
    <source>
        <dbReference type="SAM" id="Phobius"/>
    </source>
</evidence>
<keyword evidence="3" id="KW-1185">Reference proteome</keyword>
<dbReference type="AlphaFoldDB" id="A0A2K8T7D0"/>
<sequence length="37" mass="4588">MWDYDRLFPAIRHVYMAINITLMYLVHDAKSVRVRHR</sequence>
<geneLocation type="plasmid" evidence="3">
    <name>pnfsy06</name>
</geneLocation>
<keyword evidence="2" id="KW-0614">Plasmid</keyword>